<name>A0ABQ9H6Y8_9NEOP</name>
<organism evidence="2 3">
    <name type="scientific">Dryococelus australis</name>
    <dbReference type="NCBI Taxonomy" id="614101"/>
    <lineage>
        <taxon>Eukaryota</taxon>
        <taxon>Metazoa</taxon>
        <taxon>Ecdysozoa</taxon>
        <taxon>Arthropoda</taxon>
        <taxon>Hexapoda</taxon>
        <taxon>Insecta</taxon>
        <taxon>Pterygota</taxon>
        <taxon>Neoptera</taxon>
        <taxon>Polyneoptera</taxon>
        <taxon>Phasmatodea</taxon>
        <taxon>Verophasmatodea</taxon>
        <taxon>Anareolatae</taxon>
        <taxon>Phasmatidae</taxon>
        <taxon>Eurycanthinae</taxon>
        <taxon>Dryococelus</taxon>
    </lineage>
</organism>
<gene>
    <name evidence="2" type="ORF">PR048_020682</name>
</gene>
<evidence type="ECO:0000313" key="3">
    <source>
        <dbReference type="Proteomes" id="UP001159363"/>
    </source>
</evidence>
<feature type="region of interest" description="Disordered" evidence="1">
    <location>
        <begin position="1"/>
        <end position="20"/>
    </location>
</feature>
<reference evidence="2 3" key="1">
    <citation type="submission" date="2023-02" db="EMBL/GenBank/DDBJ databases">
        <title>LHISI_Scaffold_Assembly.</title>
        <authorList>
            <person name="Stuart O.P."/>
            <person name="Cleave R."/>
            <person name="Magrath M.J.L."/>
            <person name="Mikheyev A.S."/>
        </authorList>
    </citation>
    <scope>NUCLEOTIDE SEQUENCE [LARGE SCALE GENOMIC DNA]</scope>
    <source>
        <strain evidence="2">Daus_M_001</strain>
        <tissue evidence="2">Leg muscle</tissue>
    </source>
</reference>
<accession>A0ABQ9H6Y8</accession>
<comment type="caution">
    <text evidence="2">The sequence shown here is derived from an EMBL/GenBank/DDBJ whole genome shotgun (WGS) entry which is preliminary data.</text>
</comment>
<dbReference type="EMBL" id="JARBHB010000007">
    <property type="protein sequence ID" value="KAJ8880059.1"/>
    <property type="molecule type" value="Genomic_DNA"/>
</dbReference>
<keyword evidence="3" id="KW-1185">Reference proteome</keyword>
<evidence type="ECO:0000313" key="2">
    <source>
        <dbReference type="EMBL" id="KAJ8880059.1"/>
    </source>
</evidence>
<evidence type="ECO:0000256" key="1">
    <source>
        <dbReference type="SAM" id="MobiDB-lite"/>
    </source>
</evidence>
<sequence length="429" mass="47022">MTRPLPPVAGDFGNTSEGAPRGSLAQLQADSSLLLTVQEQPTATFPWRKARYKHRIPNNAEAKLSQASRSGTSVRLSSFHLGYRLASRLLVADWLTPFQNIGAAVRFCILNCSVAVLCIPICDHPIGSHDTGHAYYTTQVQNWPGGGGRELEIPEKTRRPTVSSGTIPSCENLVTRPGIEPGSPWWEASVLTARPSHSNSLSKQEFQERAVAEDVDNTRIPPGRTSFHSRRGLSRIFAGGNHFPRHFNFDATPYSLRLTLLGSQGLDVKGTAYRLVASFVQPPLRHAHVAVDVWRHTLSTTWADNTGPPSAAVWPTIQKRSGHVGSQQLVIDRATSISRILSEESVWPAGWIMLLWNAIAAFVFTIHDTSHYDTTLGTAGTAQELVTHVRKFIIGTKGNVHNALHQYEQMPQPAVAWTPGCLDESLGNS</sequence>
<protein>
    <submittedName>
        <fullName evidence="2">Uncharacterized protein</fullName>
    </submittedName>
</protein>
<dbReference type="Proteomes" id="UP001159363">
    <property type="component" value="Chromosome 6"/>
</dbReference>
<proteinExistence type="predicted"/>